<sequence>MSDLGSAHAGYMYQDLVTAAVAVGVILGDAVEIVVDTKLAGGDDVFDDMTITRSDGSRCRRQIKHQQSPRTLDVDTFVRNQRDLRLDVLVRSVQADRSAFAAHADRTTYHIYLRDLQSDDSILLPVLRSASPDPGPLFAQSATHRFTLDADAIWQGVHRPASGKRPAGDAYEFLRIGDKDGKNAVTKEDLDWMCDRLVIETNAPAMSSDLRTPGAMEEILLGMVRHELGAGEFPNEHRSPIDVAAALIQAAYKARLSHEPLVREKLIRATGLRTNFGSVQQRTPVDESILVPRFDTVDFAVRVREVAEAGGFVVIQGDPGQGKSWLCQELLGQLAAEDWVVAEHYCYLNDADEERNDRVLSEKIFGSLLQRIASAYPASVQDQRPLLSADEKALTSALTKVVAETGNSVALVIDGIDHVTRVRGITPGQTEPSEAIAAEIASLDVPQGCAVVVLSQPGAHLRPLLDAGAITVVTPGMNRAQVGELAERLGLVSQLEPGPPDDGLDELIDLLYERSDGNPLYATYLCRELEGRVAASISAVAALGTIPAYDGSIEHYYAHISAQLDTAGQAAADVMALVDFQLTADELRAIEPSQAHRIAAALEVLRPVLRERPGRGLRIYHESFARYLRRHMDDYPEARSVRLGAIATWLTSQGFFLDARSFNSLLPTLAAAGRHREVVDRVDHDFVVHAVAGGFSAAAVNANLATAVSSAGQLGEWGVIARCLELMRAITTYQEERFGSLLSKFGDVWAAMLGLERASDRLLYEGRTVLPADDGIRMCAAIDTLGGVPPWREYLDLWHDEHDTDDHYTANIESDLELAALRGHLRTADTAVEPSSGDQSQLEQLLGFAVAWANEHNSVQSHRQLIKTLIETVGEPATTALVDQVSYEGTFCLAVAEEVNDGSISSDHGSPRDWAERACREGVPAGYTHRLVALGVALTDAPATPASLIDATHDVQGEHYRAGPVANWLDQLVLFRNLPLALAAAEAAVSGDGWYRGWLKFCIGLVRAEAAPPNERGDLAWDALAHLQDDMRPFAGSPRAVDLFSITDLILGSVGRVIELLGDTRWRAAFDLIFETCQEVNRTLDGEMGIPLPPDRLLALAMATAPADQVEYARYLLQRELQDRSHSSFYTDIAEYHLMEARYELQLRTGARYSAPGQAEAPGYSSWLSAARMLVCYGWHKDMTVFEVLDPLDAIAEHQPAEARVRLERSQPLAYRVYQHTNGRETDHAQIRWWEHLAVADPLAHAQLLGRYALEHCDVASHILERRADLWGAHRSDVPPVLAALLAETIEDASSRVGYAETVESVVARDGELDRVLAQRLLTRADEITLNWLNSSDSAPQSSVLVRVKALNVLALARGFRLIHTQDDEALPESADDASTHGGVATATPGLESILTGIPVGPAGIPHLVRAWRRFQSRPYGEDQAGLRDTLVDAIGSRLRTLVEERNGAAVVAPMVALAQIHDFRDTYQLLAGVGAYLADIATPEGNTAAAQAFALAWTQSNGRGGYMHFGGLTTIELLHRATALDSTATCGVVVDAVRSALTGPSYRASGVTQALVYAFNAGALNCGDEDPSSTALEIWDEAFAIIDARTPAVGDDGTSLTYIAPDASNLGPTEDEVSLAFALSTFVGLAQPGREAKRRTLLALRDLGAACPGLFASALPIVLRSLDNVLTLTWLLRETAELVSADPSLVAEAQFEIDELTKSPYLTGRWLARKLKLACLPDSSLEAGPSDLSRFPTPILNGAPSERLQRGEEFLWDAAKCRVSRANELVEGFHDATVESVARLTDDDGFVRSVREALRPLRSGVEDWPDAILPLHHVPEVSLQQVAGATRAVLASRGTPVTDPLKWEEDFAVTLSHTPLPLMVERTRIPRPSWGAPLRIHDEVWEQIASPATLHSSELHGTHTTDSVLIACSGEATWDPQSAGAGQPYDGWVLLGVMEDCRPGPRLGGSEQTMRTRAFEGVELDLVSHSNAHVVPPVHPRLSVHQWLDPVGWPLEDFNGVSFSLVCQGEYDDVYLDDVEGLGLPRGLMAPSPYLVELLGLRPSGDLSLVDDAGPALGLVIWRGEYSRSFHHLAYPQLEGAAVLMRPDLGRRLTEIYGGRLTSRRYISRWAKPQQ</sequence>
<dbReference type="Gene3D" id="3.40.50.300">
    <property type="entry name" value="P-loop containing nucleotide triphosphate hydrolases"/>
    <property type="match status" value="1"/>
</dbReference>
<evidence type="ECO:0000313" key="4">
    <source>
        <dbReference type="Proteomes" id="UP000033393"/>
    </source>
</evidence>
<gene>
    <name evidence="3" type="ORF">UK23_35345</name>
</gene>
<proteinExistence type="predicted"/>
<dbReference type="PATRIC" id="fig|68170.10.peg.9211"/>
<reference evidence="3 4" key="1">
    <citation type="submission" date="2015-02" db="EMBL/GenBank/DDBJ databases">
        <authorList>
            <person name="Ju K.-S."/>
            <person name="Doroghazi J.R."/>
            <person name="Metcalf W."/>
        </authorList>
    </citation>
    <scope>NUCLEOTIDE SEQUENCE [LARGE SCALE GENOMIC DNA]</scope>
    <source>
        <strain evidence="3 4">NRRL B-16140</strain>
    </source>
</reference>
<name>A0A0F0GH71_LENAE</name>
<organism evidence="3 4">
    <name type="scientific">Lentzea aerocolonigenes</name>
    <name type="common">Lechevalieria aerocolonigenes</name>
    <name type="synonym">Saccharothrix aerocolonigenes</name>
    <dbReference type="NCBI Taxonomy" id="68170"/>
    <lineage>
        <taxon>Bacteria</taxon>
        <taxon>Bacillati</taxon>
        <taxon>Actinomycetota</taxon>
        <taxon>Actinomycetes</taxon>
        <taxon>Pseudonocardiales</taxon>
        <taxon>Pseudonocardiaceae</taxon>
        <taxon>Lentzea</taxon>
    </lineage>
</organism>
<dbReference type="InterPro" id="IPR027417">
    <property type="entry name" value="P-loop_NTPase"/>
</dbReference>
<dbReference type="InterPro" id="IPR056884">
    <property type="entry name" value="NPHP3-like_N"/>
</dbReference>
<comment type="caution">
    <text evidence="3">The sequence shown here is derived from an EMBL/GenBank/DDBJ whole genome shotgun (WGS) entry which is preliminary data.</text>
</comment>
<feature type="domain" description="Nephrocystin 3-like N-terminal" evidence="2">
    <location>
        <begin position="310"/>
        <end position="420"/>
    </location>
</feature>
<keyword evidence="1" id="KW-0677">Repeat</keyword>
<protein>
    <recommendedName>
        <fullName evidence="2">Nephrocystin 3-like N-terminal domain-containing protein</fullName>
    </recommendedName>
</protein>
<dbReference type="Pfam" id="PF24883">
    <property type="entry name" value="NPHP3_N"/>
    <property type="match status" value="1"/>
</dbReference>
<evidence type="ECO:0000313" key="3">
    <source>
        <dbReference type="EMBL" id="KJK42864.1"/>
    </source>
</evidence>
<accession>A0A0F0GH71</accession>
<evidence type="ECO:0000259" key="2">
    <source>
        <dbReference type="Pfam" id="PF24883"/>
    </source>
</evidence>
<dbReference type="SUPFAM" id="SSF52540">
    <property type="entry name" value="P-loop containing nucleoside triphosphate hydrolases"/>
    <property type="match status" value="1"/>
</dbReference>
<keyword evidence="4" id="KW-1185">Reference proteome</keyword>
<evidence type="ECO:0000256" key="1">
    <source>
        <dbReference type="ARBA" id="ARBA00022737"/>
    </source>
</evidence>
<dbReference type="EMBL" id="JYJG01000324">
    <property type="protein sequence ID" value="KJK42864.1"/>
    <property type="molecule type" value="Genomic_DNA"/>
</dbReference>
<dbReference type="Proteomes" id="UP000033393">
    <property type="component" value="Unassembled WGS sequence"/>
</dbReference>